<evidence type="ECO:0000313" key="2">
    <source>
        <dbReference type="EMBL" id="AJP70840.1"/>
    </source>
</evidence>
<dbReference type="InterPro" id="IPR010239">
    <property type="entry name" value="CHP02001"/>
</dbReference>
<reference evidence="2 3" key="2">
    <citation type="submission" date="2015-02" db="EMBL/GenBank/DDBJ databases">
        <title>The complete genome of Sphingomonas hengshuiensis sp. WHSC-8 isolated from soil of Hengshui Lake.</title>
        <authorList>
            <person name="Wei S."/>
            <person name="Guo J."/>
            <person name="Su C."/>
            <person name="Wu R."/>
            <person name="Zhang Z."/>
            <person name="Liang K."/>
            <person name="Li H."/>
            <person name="Wang T."/>
            <person name="Liu H."/>
            <person name="Zhang C."/>
            <person name="Li Z."/>
            <person name="Wang Q."/>
            <person name="Meng J."/>
        </authorList>
    </citation>
    <scope>NUCLEOTIDE SEQUENCE [LARGE SCALE GENOMIC DNA]</scope>
    <source>
        <strain evidence="2 3">WHSC-8</strain>
    </source>
</reference>
<feature type="chain" id="PRO_5030744976" evidence="1">
    <location>
        <begin position="22"/>
        <end position="261"/>
    </location>
</feature>
<keyword evidence="3" id="KW-1185">Reference proteome</keyword>
<accession>A0A7U5BEJ4</accession>
<sequence>MRTSMISLGALLLASAAPAMAQEASEAAEPTPAVTITGNFGATTDYRFRGLSQSHEHVAGQGTINVNHESGAYVGTWASTIDDTYSLPGYGDVEVDLYGGYTKTLSNGLGYDVGLLYYFYAGAPKLNNTDFFEPYASVNYTFGPANVKVGGNYAWKQSGTADQDSLYLYSNVAVTVPNTPIPLKLLGHVGRSDGYLGKFNLDAGDENYLDWSLGAETSFQGFTLGVSYVDTDITSTRIGGDKFSNTKGADTTVLGYLTYAF</sequence>
<dbReference type="KEGG" id="sphi:TS85_01925"/>
<dbReference type="NCBIfam" id="TIGR02001">
    <property type="entry name" value="gcw_chp"/>
    <property type="match status" value="1"/>
</dbReference>
<reference evidence="2 3" key="1">
    <citation type="journal article" date="2015" name="Int. J. Syst. Evol. Microbiol.">
        <title>Sphingomonas hengshuiensis sp. nov., isolated from lake wetland.</title>
        <authorList>
            <person name="Wei S."/>
            <person name="Wang T."/>
            <person name="Liu H."/>
            <person name="Zhang C."/>
            <person name="Guo J."/>
            <person name="Wang Q."/>
            <person name="Liang K."/>
            <person name="Zhang Z."/>
        </authorList>
    </citation>
    <scope>NUCLEOTIDE SEQUENCE [LARGE SCALE GENOMIC DNA]</scope>
    <source>
        <strain evidence="2 3">WHSC-8</strain>
    </source>
</reference>
<keyword evidence="1" id="KW-0732">Signal</keyword>
<dbReference type="RefSeq" id="WP_044330105.1">
    <property type="nucleotide sequence ID" value="NZ_CP010836.1"/>
</dbReference>
<gene>
    <name evidence="2" type="ORF">TS85_01925</name>
</gene>
<protein>
    <submittedName>
        <fullName evidence="2">Uncharacterized protein</fullName>
    </submittedName>
</protein>
<evidence type="ECO:0000313" key="3">
    <source>
        <dbReference type="Proteomes" id="UP000032300"/>
    </source>
</evidence>
<dbReference type="Proteomes" id="UP000032300">
    <property type="component" value="Chromosome"/>
</dbReference>
<name>A0A7U5BEJ4_9SPHN</name>
<organism evidence="2 3">
    <name type="scientific">Sphingomonas hengshuiensis</name>
    <dbReference type="NCBI Taxonomy" id="1609977"/>
    <lineage>
        <taxon>Bacteria</taxon>
        <taxon>Pseudomonadati</taxon>
        <taxon>Pseudomonadota</taxon>
        <taxon>Alphaproteobacteria</taxon>
        <taxon>Sphingomonadales</taxon>
        <taxon>Sphingomonadaceae</taxon>
        <taxon>Sphingomonas</taxon>
    </lineage>
</organism>
<feature type="signal peptide" evidence="1">
    <location>
        <begin position="1"/>
        <end position="21"/>
    </location>
</feature>
<dbReference type="Pfam" id="PF09694">
    <property type="entry name" value="Gcw_chp"/>
    <property type="match status" value="1"/>
</dbReference>
<dbReference type="AlphaFoldDB" id="A0A7U5BEJ4"/>
<evidence type="ECO:0000256" key="1">
    <source>
        <dbReference type="SAM" id="SignalP"/>
    </source>
</evidence>
<dbReference type="EMBL" id="CP010836">
    <property type="protein sequence ID" value="AJP70840.1"/>
    <property type="molecule type" value="Genomic_DNA"/>
</dbReference>
<proteinExistence type="predicted"/>